<evidence type="ECO:0000256" key="1">
    <source>
        <dbReference type="SAM" id="SignalP"/>
    </source>
</evidence>
<organism evidence="2 3">
    <name type="scientific">Xyrichtys novacula</name>
    <name type="common">Pearly razorfish</name>
    <name type="synonym">Hemipteronotus novacula</name>
    <dbReference type="NCBI Taxonomy" id="13765"/>
    <lineage>
        <taxon>Eukaryota</taxon>
        <taxon>Metazoa</taxon>
        <taxon>Chordata</taxon>
        <taxon>Craniata</taxon>
        <taxon>Vertebrata</taxon>
        <taxon>Euteleostomi</taxon>
        <taxon>Actinopterygii</taxon>
        <taxon>Neopterygii</taxon>
        <taxon>Teleostei</taxon>
        <taxon>Neoteleostei</taxon>
        <taxon>Acanthomorphata</taxon>
        <taxon>Eupercaria</taxon>
        <taxon>Labriformes</taxon>
        <taxon>Labridae</taxon>
        <taxon>Xyrichtys</taxon>
    </lineage>
</organism>
<sequence length="212" mass="23943">MSCQTVIIPINLFTVLWLQNVPVPEAEVVEEKAVYNDLRNKVNFTSRALRNMERYLVFSTPNALSTTLLARECLALNLSWAPSWRRVQLVHVHRAAPEDPQIVHGARETDVHIQEASFVDHNGLKLDRVEQFSVKKVCSKLFRGHNTDMTSVDASCHFAESWVTSQLLEPSPNFLQLSPVGQMQESSENLVDVAADTVDHIVARRTRDVEGL</sequence>
<evidence type="ECO:0000313" key="3">
    <source>
        <dbReference type="Proteomes" id="UP001178508"/>
    </source>
</evidence>
<keyword evidence="3" id="KW-1185">Reference proteome</keyword>
<proteinExistence type="predicted"/>
<dbReference type="EMBL" id="OY660866">
    <property type="protein sequence ID" value="CAJ1053459.1"/>
    <property type="molecule type" value="Genomic_DNA"/>
</dbReference>
<protein>
    <submittedName>
        <fullName evidence="2">Uncharacterized protein</fullName>
    </submittedName>
</protein>
<gene>
    <name evidence="2" type="ORF">XNOV1_A001228</name>
</gene>
<name>A0AAV1EXQ0_XYRNO</name>
<accession>A0AAV1EXQ0</accession>
<dbReference type="AlphaFoldDB" id="A0AAV1EXQ0"/>
<evidence type="ECO:0000313" key="2">
    <source>
        <dbReference type="EMBL" id="CAJ1053459.1"/>
    </source>
</evidence>
<feature type="signal peptide" evidence="1">
    <location>
        <begin position="1"/>
        <end position="26"/>
    </location>
</feature>
<feature type="chain" id="PRO_5043494369" evidence="1">
    <location>
        <begin position="27"/>
        <end position="212"/>
    </location>
</feature>
<dbReference type="Proteomes" id="UP001178508">
    <property type="component" value="Chromosome 3"/>
</dbReference>
<keyword evidence="1" id="KW-0732">Signal</keyword>
<reference evidence="2" key="1">
    <citation type="submission" date="2023-08" db="EMBL/GenBank/DDBJ databases">
        <authorList>
            <person name="Alioto T."/>
            <person name="Alioto T."/>
            <person name="Gomez Garrido J."/>
        </authorList>
    </citation>
    <scope>NUCLEOTIDE SEQUENCE</scope>
</reference>